<dbReference type="PANTHER" id="PTHR40124:SF1">
    <property type="entry name" value="DISAGGREGATASE RELATED REPEAT PROTEIN"/>
    <property type="match status" value="1"/>
</dbReference>
<protein>
    <recommendedName>
        <fullName evidence="2">Polysaccharide lyase 14 domain-containing protein</fullName>
    </recommendedName>
</protein>
<evidence type="ECO:0000313" key="3">
    <source>
        <dbReference type="EMBL" id="KAK9723032.1"/>
    </source>
</evidence>
<evidence type="ECO:0000313" key="4">
    <source>
        <dbReference type="Proteomes" id="UP001479436"/>
    </source>
</evidence>
<accession>A0ABR2W895</accession>
<dbReference type="Proteomes" id="UP001479436">
    <property type="component" value="Unassembled WGS sequence"/>
</dbReference>
<organism evidence="3 4">
    <name type="scientific">Basidiobolus ranarum</name>
    <dbReference type="NCBI Taxonomy" id="34480"/>
    <lineage>
        <taxon>Eukaryota</taxon>
        <taxon>Fungi</taxon>
        <taxon>Fungi incertae sedis</taxon>
        <taxon>Zoopagomycota</taxon>
        <taxon>Entomophthoromycotina</taxon>
        <taxon>Basidiobolomycetes</taxon>
        <taxon>Basidiobolales</taxon>
        <taxon>Basidiobolaceae</taxon>
        <taxon>Basidiobolus</taxon>
    </lineage>
</organism>
<reference evidence="3 4" key="1">
    <citation type="submission" date="2023-04" db="EMBL/GenBank/DDBJ databases">
        <title>Genome of Basidiobolus ranarum AG-B5.</title>
        <authorList>
            <person name="Stajich J.E."/>
            <person name="Carter-House D."/>
            <person name="Gryganskyi A."/>
        </authorList>
    </citation>
    <scope>NUCLEOTIDE SEQUENCE [LARGE SCALE GENOMIC DNA]</scope>
    <source>
        <strain evidence="3 4">AG-B5</strain>
    </source>
</reference>
<feature type="domain" description="Polysaccharide lyase 14" evidence="2">
    <location>
        <begin position="68"/>
        <end position="277"/>
    </location>
</feature>
<gene>
    <name evidence="3" type="ORF">K7432_002240</name>
</gene>
<dbReference type="EMBL" id="JASJQH010006933">
    <property type="protein sequence ID" value="KAK9723032.1"/>
    <property type="molecule type" value="Genomic_DNA"/>
</dbReference>
<sequence>MHIRLLCISFLIVPVYPQDLAQSLGLKSTWKPSLDTDPSDPKGGDWNYVSTAKATLGNIKIVTDPLTNSTQKVYSVFYPKDSYSPQKSSQIGGVEFFAQPFAGQNFDRVLLSYEVGFPANFPWQKGGKLPGIFGGDPKEGCTGGEPSDGNKCFSARLMWREQGVGEVYAYIPNSKDLCSNPRATCRDKYGVSLGQGVSLNLGVWNQLQLYVQLNSPGKSDGDIKLYVNGEEWLDMPNILLRNTGAIAIDDILFSTFFGGGDASYATPIDTYTYYRNIQFSVGDPIQLTSNSPNEHRRRDYWTLIGSVLVGFYYLG</sequence>
<dbReference type="Pfam" id="PF21294">
    <property type="entry name" value="Polysacc_lyase_14"/>
    <property type="match status" value="1"/>
</dbReference>
<dbReference type="InterPro" id="IPR048958">
    <property type="entry name" value="Polysacc_lyase_14"/>
</dbReference>
<keyword evidence="4" id="KW-1185">Reference proteome</keyword>
<keyword evidence="1" id="KW-0732">Signal</keyword>
<name>A0ABR2W895_9FUNG</name>
<proteinExistence type="predicted"/>
<dbReference type="PANTHER" id="PTHR40124">
    <property type="match status" value="1"/>
</dbReference>
<feature type="signal peptide" evidence="1">
    <location>
        <begin position="1"/>
        <end position="17"/>
    </location>
</feature>
<comment type="caution">
    <text evidence="3">The sequence shown here is derived from an EMBL/GenBank/DDBJ whole genome shotgun (WGS) entry which is preliminary data.</text>
</comment>
<evidence type="ECO:0000259" key="2">
    <source>
        <dbReference type="Pfam" id="PF21294"/>
    </source>
</evidence>
<evidence type="ECO:0000256" key="1">
    <source>
        <dbReference type="SAM" id="SignalP"/>
    </source>
</evidence>
<feature type="chain" id="PRO_5045359951" description="Polysaccharide lyase 14 domain-containing protein" evidence="1">
    <location>
        <begin position="18"/>
        <end position="315"/>
    </location>
</feature>
<dbReference type="Gene3D" id="2.60.120.200">
    <property type="match status" value="1"/>
</dbReference>